<keyword evidence="1" id="KW-0812">Transmembrane</keyword>
<keyword evidence="4" id="KW-1185">Reference proteome</keyword>
<name>A0A437K7A2_9BACI</name>
<dbReference type="Proteomes" id="UP000288024">
    <property type="component" value="Unassembled WGS sequence"/>
</dbReference>
<comment type="caution">
    <text evidence="3">The sequence shown here is derived from an EMBL/GenBank/DDBJ whole genome shotgun (WGS) entry which is preliminary data.</text>
</comment>
<keyword evidence="2" id="KW-0732">Signal</keyword>
<feature type="transmembrane region" description="Helical" evidence="1">
    <location>
        <begin position="166"/>
        <end position="186"/>
    </location>
</feature>
<keyword evidence="1" id="KW-1133">Transmembrane helix</keyword>
<dbReference type="EMBL" id="RZTZ01000009">
    <property type="protein sequence ID" value="RVT59491.1"/>
    <property type="molecule type" value="Genomic_DNA"/>
</dbReference>
<reference evidence="3 4" key="1">
    <citation type="submission" date="2019-01" db="EMBL/GenBank/DDBJ databases">
        <title>Bacillus sp. M5HDSG1-1, whole genome shotgun sequence.</title>
        <authorList>
            <person name="Tuo L."/>
        </authorList>
    </citation>
    <scope>NUCLEOTIDE SEQUENCE [LARGE SCALE GENOMIC DNA]</scope>
    <source>
        <strain evidence="3 4">M5HDSG1-1</strain>
    </source>
</reference>
<organism evidence="3 4">
    <name type="scientific">Niallia taxi</name>
    <dbReference type="NCBI Taxonomy" id="2499688"/>
    <lineage>
        <taxon>Bacteria</taxon>
        <taxon>Bacillati</taxon>
        <taxon>Bacillota</taxon>
        <taxon>Bacilli</taxon>
        <taxon>Bacillales</taxon>
        <taxon>Bacillaceae</taxon>
        <taxon>Niallia</taxon>
    </lineage>
</organism>
<dbReference type="AlphaFoldDB" id="A0A437K7A2"/>
<evidence type="ECO:0008006" key="5">
    <source>
        <dbReference type="Google" id="ProtNLM"/>
    </source>
</evidence>
<feature type="chain" id="PRO_5018976820" description="Yip1 domain-containing protein" evidence="2">
    <location>
        <begin position="27"/>
        <end position="187"/>
    </location>
</feature>
<feature type="signal peptide" evidence="2">
    <location>
        <begin position="1"/>
        <end position="26"/>
    </location>
</feature>
<accession>A0A437K7A2</accession>
<dbReference type="GeneID" id="87619132"/>
<feature type="transmembrane region" description="Helical" evidence="1">
    <location>
        <begin position="50"/>
        <end position="72"/>
    </location>
</feature>
<gene>
    <name evidence="3" type="ORF">EM808_19545</name>
</gene>
<evidence type="ECO:0000313" key="4">
    <source>
        <dbReference type="Proteomes" id="UP000288024"/>
    </source>
</evidence>
<evidence type="ECO:0000256" key="1">
    <source>
        <dbReference type="SAM" id="Phobius"/>
    </source>
</evidence>
<protein>
    <recommendedName>
        <fullName evidence="5">Yip1 domain-containing protein</fullName>
    </recommendedName>
</protein>
<feature type="transmembrane region" description="Helical" evidence="1">
    <location>
        <begin position="92"/>
        <end position="113"/>
    </location>
</feature>
<dbReference type="RefSeq" id="WP_127739887.1">
    <property type="nucleotide sequence ID" value="NZ_CAJCKN010000005.1"/>
</dbReference>
<keyword evidence="1" id="KW-0472">Membrane</keyword>
<sequence>MNIKKRGIPLLMLLVAAIAFPIQAFASPINFNQGSSFSSDVVNWTSNINAYAPTVSFLFSAIFVLMFLFGVVRLGYSIITKTGQVMKGSTGLLIWVPIAFFLIRIFLILLFTINSTNVTLIASDVIRLIRTTGYFTVLGMVLIGFAMFLFFKFLKHPEFGRWSKRLWVAAGLLFVLTSIMPVVFGAV</sequence>
<feature type="transmembrane region" description="Helical" evidence="1">
    <location>
        <begin position="133"/>
        <end position="154"/>
    </location>
</feature>
<evidence type="ECO:0000256" key="2">
    <source>
        <dbReference type="SAM" id="SignalP"/>
    </source>
</evidence>
<evidence type="ECO:0000313" key="3">
    <source>
        <dbReference type="EMBL" id="RVT59491.1"/>
    </source>
</evidence>
<proteinExistence type="predicted"/>